<dbReference type="SMART" id="SM00220">
    <property type="entry name" value="S_TKc"/>
    <property type="match status" value="1"/>
</dbReference>
<evidence type="ECO:0000313" key="8">
    <source>
        <dbReference type="EMBL" id="AKT42227.1"/>
    </source>
</evidence>
<dbReference type="PROSITE" id="PS00108">
    <property type="entry name" value="PROTEIN_KINASE_ST"/>
    <property type="match status" value="1"/>
</dbReference>
<evidence type="ECO:0000256" key="4">
    <source>
        <dbReference type="ARBA" id="ARBA00022840"/>
    </source>
</evidence>
<dbReference type="PANTHER" id="PTHR43289">
    <property type="entry name" value="MITOGEN-ACTIVATED PROTEIN KINASE KINASE KINASE 20-RELATED"/>
    <property type="match status" value="1"/>
</dbReference>
<keyword evidence="2 5" id="KW-0547">Nucleotide-binding</keyword>
<sequence>MRDGDPNDATLVTEPSLLPADGSGSGVPVIGSGADVASEGEGRFEVTIPAPSRDAAAFDMDVPVSTGGGALPGRYEDLGFIGRGSFGEVRRVRDTLLERRLAIKLLHAELGALPAIRKRFFTEVQITAQLQHPGIVPVYDHGELADGRLWYAMKEVRGCTLGKLIDELHQASGPEAYGVTASGWTFRRLVDALARIAQAVAYAHGRGVVHRDLKAENLMVGEFGEVLVMDWGLARRIGSGREIEAFAPTRVGADDDRSAHTRHGDVLGTPAYMPLEQARGERERHGPPSDVYALGAILYHLLAGRPPYVGTAGDVLQAILAGPPAPVESAAAGHAPVPLELSRVCARALDREMAARGTAEGFAQDLFAWLDGVQRRERALAVLGEARALGPEIEKLHGAAEAAQHQARVRLAEVRPFDPVETKRPAWQLEDEAAARVREAALAETLWLQRVHGALAIDGELPEAHEVLADHYREALTRAERAHADADAARFEAMLKAHDRGRHAAFLRGDGALTLLTDPPGASVALFRYASQDRRLAPIFVRDLGVTPLREVPVARGSYLLVVRAPGRAEVRYPVLITRDSHWDGVPPGAVEPLPITLPDEAALAPDDVYVPAGWTWTGGDSGASDSLPGRRLWIDAFILRRHPVTTAEYLAFMNDLVACGRDAEARAVCPRAQLGLAETSDAHLAFQRDERGLFSLPPDQKGLSWRPDWPVVLVDWHAAMAYARWFAGVRGGPWRLPDELEREKAARGVDGREFPWGSHADPTFAAVVDASSLEPSRQSVHGHPADESPYGVRGLAGNTRDWCLGTWRYEGPRTEGDRLCIDAAQPDDDDFRAIKGGAWASAMAYSRAAARFGARPDVRRPVIGIRLARSYR</sequence>
<dbReference type="GO" id="GO:0004674">
    <property type="term" value="F:protein serine/threonine kinase activity"/>
    <property type="evidence" value="ECO:0007669"/>
    <property type="project" value="TreeGrafter"/>
</dbReference>
<keyword evidence="4 5" id="KW-0067">ATP-binding</keyword>
<keyword evidence="9" id="KW-1185">Reference proteome</keyword>
<dbReference type="PANTHER" id="PTHR43289:SF6">
    <property type="entry name" value="SERINE_THREONINE-PROTEIN KINASE NEKL-3"/>
    <property type="match status" value="1"/>
</dbReference>
<protein>
    <recommendedName>
        <fullName evidence="7">Protein kinase domain-containing protein</fullName>
    </recommendedName>
</protein>
<dbReference type="Pfam" id="PF03781">
    <property type="entry name" value="FGE-sulfatase"/>
    <property type="match status" value="1"/>
</dbReference>
<dbReference type="CDD" id="cd14014">
    <property type="entry name" value="STKc_PknB_like"/>
    <property type="match status" value="1"/>
</dbReference>
<keyword evidence="1" id="KW-0808">Transferase</keyword>
<dbReference type="Gene3D" id="1.10.510.10">
    <property type="entry name" value="Transferase(Phosphotransferase) domain 1"/>
    <property type="match status" value="1"/>
</dbReference>
<dbReference type="Proteomes" id="UP000067626">
    <property type="component" value="Chromosome"/>
</dbReference>
<proteinExistence type="predicted"/>
<evidence type="ECO:0000256" key="5">
    <source>
        <dbReference type="PROSITE-ProRule" id="PRU10141"/>
    </source>
</evidence>
<dbReference type="InterPro" id="IPR008271">
    <property type="entry name" value="Ser/Thr_kinase_AS"/>
</dbReference>
<dbReference type="InterPro" id="IPR000719">
    <property type="entry name" value="Prot_kinase_dom"/>
</dbReference>
<dbReference type="GO" id="GO:0005524">
    <property type="term" value="F:ATP binding"/>
    <property type="evidence" value="ECO:0007669"/>
    <property type="project" value="UniProtKB-UniRule"/>
</dbReference>
<gene>
    <name evidence="8" type="ORF">CMC5_064500</name>
</gene>
<feature type="binding site" evidence="5">
    <location>
        <position position="104"/>
    </location>
    <ligand>
        <name>ATP</name>
        <dbReference type="ChEBI" id="CHEBI:30616"/>
    </ligand>
</feature>
<evidence type="ECO:0000256" key="6">
    <source>
        <dbReference type="SAM" id="MobiDB-lite"/>
    </source>
</evidence>
<dbReference type="KEGG" id="ccro:CMC5_064500"/>
<dbReference type="PROSITE" id="PS50011">
    <property type="entry name" value="PROTEIN_KINASE_DOM"/>
    <property type="match status" value="1"/>
</dbReference>
<dbReference type="InterPro" id="IPR016187">
    <property type="entry name" value="CTDL_fold"/>
</dbReference>
<evidence type="ECO:0000259" key="7">
    <source>
        <dbReference type="PROSITE" id="PS50011"/>
    </source>
</evidence>
<keyword evidence="3" id="KW-0418">Kinase</keyword>
<evidence type="ECO:0000256" key="1">
    <source>
        <dbReference type="ARBA" id="ARBA00022679"/>
    </source>
</evidence>
<dbReference type="PATRIC" id="fig|52.7.peg.7092"/>
<dbReference type="InterPro" id="IPR042095">
    <property type="entry name" value="SUMF_sf"/>
</dbReference>
<feature type="region of interest" description="Disordered" evidence="6">
    <location>
        <begin position="1"/>
        <end position="41"/>
    </location>
</feature>
<dbReference type="RefSeq" id="WP_050433889.1">
    <property type="nucleotide sequence ID" value="NZ_CP012159.1"/>
</dbReference>
<evidence type="ECO:0000313" key="9">
    <source>
        <dbReference type="Proteomes" id="UP000067626"/>
    </source>
</evidence>
<accession>A0A0K1ENL0</accession>
<dbReference type="InterPro" id="IPR017441">
    <property type="entry name" value="Protein_kinase_ATP_BS"/>
</dbReference>
<dbReference type="PROSITE" id="PS00107">
    <property type="entry name" value="PROTEIN_KINASE_ATP"/>
    <property type="match status" value="1"/>
</dbReference>
<evidence type="ECO:0000256" key="2">
    <source>
        <dbReference type="ARBA" id="ARBA00022741"/>
    </source>
</evidence>
<dbReference type="InterPro" id="IPR011009">
    <property type="entry name" value="Kinase-like_dom_sf"/>
</dbReference>
<organism evidence="8 9">
    <name type="scientific">Chondromyces crocatus</name>
    <dbReference type="NCBI Taxonomy" id="52"/>
    <lineage>
        <taxon>Bacteria</taxon>
        <taxon>Pseudomonadati</taxon>
        <taxon>Myxococcota</taxon>
        <taxon>Polyangia</taxon>
        <taxon>Polyangiales</taxon>
        <taxon>Polyangiaceae</taxon>
        <taxon>Chondromyces</taxon>
    </lineage>
</organism>
<dbReference type="SUPFAM" id="SSF56112">
    <property type="entry name" value="Protein kinase-like (PK-like)"/>
    <property type="match status" value="1"/>
</dbReference>
<evidence type="ECO:0000256" key="3">
    <source>
        <dbReference type="ARBA" id="ARBA00022777"/>
    </source>
</evidence>
<dbReference type="Pfam" id="PF00069">
    <property type="entry name" value="Pkinase"/>
    <property type="match status" value="1"/>
</dbReference>
<dbReference type="InterPro" id="IPR005532">
    <property type="entry name" value="SUMF_dom"/>
</dbReference>
<reference evidence="8 9" key="1">
    <citation type="submission" date="2015-07" db="EMBL/GenBank/DDBJ databases">
        <title>Genome analysis of myxobacterium Chondromyces crocatus Cm c5 reveals a high potential for natural compound synthesis and the genetic basis for the loss of fruiting body formation.</title>
        <authorList>
            <person name="Zaburannyi N."/>
            <person name="Bunk B."/>
            <person name="Maier J."/>
            <person name="Overmann J."/>
            <person name="Mueller R."/>
        </authorList>
    </citation>
    <scope>NUCLEOTIDE SEQUENCE [LARGE SCALE GENOMIC DNA]</scope>
    <source>
        <strain evidence="8 9">Cm c5</strain>
    </source>
</reference>
<feature type="domain" description="Protein kinase" evidence="7">
    <location>
        <begin position="75"/>
        <end position="370"/>
    </location>
</feature>
<name>A0A0K1ENL0_CHOCO</name>
<dbReference type="Gene3D" id="3.90.1580.10">
    <property type="entry name" value="paralog of FGE (formylglycine-generating enzyme)"/>
    <property type="match status" value="1"/>
</dbReference>
<dbReference type="EMBL" id="CP012159">
    <property type="protein sequence ID" value="AKT42227.1"/>
    <property type="molecule type" value="Genomic_DNA"/>
</dbReference>
<dbReference type="AlphaFoldDB" id="A0A0K1ENL0"/>
<dbReference type="SUPFAM" id="SSF56436">
    <property type="entry name" value="C-type lectin-like"/>
    <property type="match status" value="1"/>
</dbReference>
<dbReference type="STRING" id="52.CMC5_064500"/>
<dbReference type="Gene3D" id="3.30.200.20">
    <property type="entry name" value="Phosphorylase Kinase, domain 1"/>
    <property type="match status" value="1"/>
</dbReference>